<comment type="subcellular location">
    <subcellularLocation>
        <location evidence="13">Cell membrane</location>
        <topology evidence="13">Single-pass membrane protein</topology>
    </subcellularLocation>
    <subcellularLocation>
        <location evidence="12">Endomembrane system</location>
        <topology evidence="12">Single-pass membrane protein</topology>
    </subcellularLocation>
</comment>
<keyword evidence="2 13" id="KW-0813">Transport</keyword>
<evidence type="ECO:0000256" key="2">
    <source>
        <dbReference type="ARBA" id="ARBA00022448"/>
    </source>
</evidence>
<dbReference type="Proteomes" id="UP000036780">
    <property type="component" value="Unassembled WGS sequence"/>
</dbReference>
<dbReference type="PANTHER" id="PTHR33445:SF1">
    <property type="entry name" value="ATP SYNTHASE SUBUNIT B"/>
    <property type="match status" value="1"/>
</dbReference>
<evidence type="ECO:0000256" key="6">
    <source>
        <dbReference type="ARBA" id="ARBA00022781"/>
    </source>
</evidence>
<comment type="similarity">
    <text evidence="1 13 14">Belongs to the ATPase B chain family.</text>
</comment>
<evidence type="ECO:0000256" key="10">
    <source>
        <dbReference type="ARBA" id="ARBA00023310"/>
    </source>
</evidence>
<evidence type="ECO:0000256" key="13">
    <source>
        <dbReference type="HAMAP-Rule" id="MF_01398"/>
    </source>
</evidence>
<dbReference type="EMBL" id="LGTO01000005">
    <property type="protein sequence ID" value="KNE21539.1"/>
    <property type="molecule type" value="Genomic_DNA"/>
</dbReference>
<dbReference type="Gene3D" id="6.10.250.1580">
    <property type="match status" value="1"/>
</dbReference>
<evidence type="ECO:0000256" key="7">
    <source>
        <dbReference type="ARBA" id="ARBA00022989"/>
    </source>
</evidence>
<reference evidence="17" key="1">
    <citation type="submission" date="2015-07" db="EMBL/GenBank/DDBJ databases">
        <title>Fjat-10053 dsm26.</title>
        <authorList>
            <person name="Liu B."/>
            <person name="Wang J."/>
            <person name="Zhu Y."/>
            <person name="Liu G."/>
            <person name="Chen Q."/>
            <person name="Chen Z."/>
            <person name="Lan J."/>
            <person name="Che J."/>
            <person name="Ge C."/>
            <person name="Shi H."/>
            <person name="Pan Z."/>
            <person name="Liu X."/>
        </authorList>
    </citation>
    <scope>NUCLEOTIDE SEQUENCE [LARGE SCALE GENOMIC DNA]</scope>
    <source>
        <strain evidence="17">DSM 26</strain>
    </source>
</reference>
<dbReference type="PATRIC" id="fig|1473.5.peg.4592"/>
<comment type="caution">
    <text evidence="13">Lacks conserved residue(s) required for the propagation of feature annotation.</text>
</comment>
<dbReference type="PANTHER" id="PTHR33445">
    <property type="entry name" value="ATP SYNTHASE SUBUNIT B', CHLOROPLASTIC"/>
    <property type="match status" value="1"/>
</dbReference>
<evidence type="ECO:0000256" key="15">
    <source>
        <dbReference type="SAM" id="Coils"/>
    </source>
</evidence>
<keyword evidence="4 13" id="KW-0138">CF(0)</keyword>
<evidence type="ECO:0000256" key="11">
    <source>
        <dbReference type="ARBA" id="ARBA00025198"/>
    </source>
</evidence>
<comment type="function">
    <text evidence="13">Component of the F(0) channel, it forms part of the peripheral stalk, linking F(1) to F(0).</text>
</comment>
<keyword evidence="17" id="KW-1185">Reference proteome</keyword>
<evidence type="ECO:0000256" key="14">
    <source>
        <dbReference type="RuleBase" id="RU003848"/>
    </source>
</evidence>
<comment type="caution">
    <text evidence="16">The sequence shown here is derived from an EMBL/GenBank/DDBJ whole genome shotgun (WGS) entry which is preliminary data.</text>
</comment>
<dbReference type="GO" id="GO:0045259">
    <property type="term" value="C:proton-transporting ATP synthase complex"/>
    <property type="evidence" value="ECO:0007669"/>
    <property type="project" value="UniProtKB-KW"/>
</dbReference>
<feature type="transmembrane region" description="Helical" evidence="13">
    <location>
        <begin position="36"/>
        <end position="54"/>
    </location>
</feature>
<dbReference type="SUPFAM" id="SSF81573">
    <property type="entry name" value="F1F0 ATP synthase subunit B, membrane domain"/>
    <property type="match status" value="1"/>
</dbReference>
<gene>
    <name evidence="13" type="primary">atpF</name>
    <name evidence="16" type="ORF">AFK71_07755</name>
</gene>
<evidence type="ECO:0000256" key="1">
    <source>
        <dbReference type="ARBA" id="ARBA00005513"/>
    </source>
</evidence>
<feature type="transmembrane region" description="Helical" evidence="13">
    <location>
        <begin position="12"/>
        <end position="30"/>
    </location>
</feature>
<dbReference type="Pfam" id="PF00430">
    <property type="entry name" value="ATP-synt_B"/>
    <property type="match status" value="1"/>
</dbReference>
<proteinExistence type="inferred from homology"/>
<feature type="coiled-coil region" evidence="15">
    <location>
        <begin position="69"/>
        <end position="147"/>
    </location>
</feature>
<comment type="function">
    <text evidence="11 13">F(1)F(0) ATP synthase produces ATP from ADP in the presence of a proton or sodium gradient. F-type ATPases consist of two structural domains, F(1) containing the extramembraneous catalytic core and F(0) containing the membrane proton channel, linked together by a central stalk and a peripheral stalk. During catalysis, ATP synthesis in the catalytic domain of F(1) is coupled via a rotary mechanism of the central stalk subunits to proton translocation.</text>
</comment>
<evidence type="ECO:0000256" key="4">
    <source>
        <dbReference type="ARBA" id="ARBA00022547"/>
    </source>
</evidence>
<evidence type="ECO:0000256" key="3">
    <source>
        <dbReference type="ARBA" id="ARBA00022475"/>
    </source>
</evidence>
<dbReference type="GO" id="GO:0046961">
    <property type="term" value="F:proton-transporting ATPase activity, rotational mechanism"/>
    <property type="evidence" value="ECO:0007669"/>
    <property type="project" value="TreeGrafter"/>
</dbReference>
<name>A0A0L0QSL2_VIRPA</name>
<dbReference type="GO" id="GO:0012505">
    <property type="term" value="C:endomembrane system"/>
    <property type="evidence" value="ECO:0007669"/>
    <property type="project" value="UniProtKB-SubCell"/>
</dbReference>
<dbReference type="InterPro" id="IPR005864">
    <property type="entry name" value="ATP_synth_F0_bsu_bac"/>
</dbReference>
<keyword evidence="9 13" id="KW-0472">Membrane</keyword>
<protein>
    <recommendedName>
        <fullName evidence="13">ATP synthase subunit b</fullName>
    </recommendedName>
    <alternativeName>
        <fullName evidence="13">ATP synthase F(0) sector subunit b</fullName>
    </alternativeName>
    <alternativeName>
        <fullName evidence="13">ATPase subunit I</fullName>
    </alternativeName>
    <alternativeName>
        <fullName evidence="13">F-type ATPase subunit b</fullName>
        <shortName evidence="13">F-ATPase subunit b</shortName>
    </alternativeName>
</protein>
<dbReference type="NCBIfam" id="TIGR01144">
    <property type="entry name" value="ATP_synt_b"/>
    <property type="match status" value="1"/>
</dbReference>
<evidence type="ECO:0000313" key="16">
    <source>
        <dbReference type="EMBL" id="KNE21539.1"/>
    </source>
</evidence>
<keyword evidence="10 13" id="KW-0066">ATP synthesis</keyword>
<evidence type="ECO:0000256" key="8">
    <source>
        <dbReference type="ARBA" id="ARBA00023065"/>
    </source>
</evidence>
<keyword evidence="7 13" id="KW-1133">Transmembrane helix</keyword>
<evidence type="ECO:0000256" key="9">
    <source>
        <dbReference type="ARBA" id="ARBA00023136"/>
    </source>
</evidence>
<keyword evidence="8 13" id="KW-0406">Ion transport</keyword>
<accession>A0A0L0QSL2</accession>
<evidence type="ECO:0000256" key="12">
    <source>
        <dbReference type="ARBA" id="ARBA00037847"/>
    </source>
</evidence>
<keyword evidence="3 13" id="KW-1003">Cell membrane</keyword>
<dbReference type="GO" id="GO:0046933">
    <property type="term" value="F:proton-transporting ATP synthase activity, rotational mechanism"/>
    <property type="evidence" value="ECO:0007669"/>
    <property type="project" value="UniProtKB-UniRule"/>
</dbReference>
<dbReference type="GO" id="GO:0005886">
    <property type="term" value="C:plasma membrane"/>
    <property type="evidence" value="ECO:0007669"/>
    <property type="project" value="UniProtKB-SubCell"/>
</dbReference>
<evidence type="ECO:0000256" key="5">
    <source>
        <dbReference type="ARBA" id="ARBA00022692"/>
    </source>
</evidence>
<sequence length="185" mass="21044">MLPITKGVKLVYSYIDVLTVGAGVGGLRVIDMGIQLFFFLLLLFLVKKFAWGPVMNMMQKREEYVANEIEAAEKSRIDAEKASKEAHERLKQMKQEAQKIIEDAKEAGQKQEQEIIRAARDEANRLKESAQADIQNEKEKALQALQDKVASLSVLIATKVIEKEIDEKDQEKLIHEYIKEVGEEL</sequence>
<comment type="subunit">
    <text evidence="13">F-type ATPases have 2 components, F(1) - the catalytic core - and F(0) - the membrane proton channel. F(1) has five subunits: alpha(3), beta(3), gamma(1), delta(1), epsilon(1). F(0) has three main subunits: a(1), b(2) and c(10-14). The alpha and beta chains form an alternating ring which encloses part of the gamma chain. F(1) is attached to F(0) by a central stalk formed by the gamma and epsilon chains, while a peripheral stalk is formed by the delta and b chains.</text>
</comment>
<keyword evidence="15" id="KW-0175">Coiled coil</keyword>
<dbReference type="AlphaFoldDB" id="A0A0L0QSL2"/>
<dbReference type="CDD" id="cd06503">
    <property type="entry name" value="ATP-synt_Fo_b"/>
    <property type="match status" value="1"/>
</dbReference>
<keyword evidence="5 13" id="KW-0812">Transmembrane</keyword>
<dbReference type="InterPro" id="IPR002146">
    <property type="entry name" value="ATP_synth_b/b'su_bac/chlpt"/>
</dbReference>
<keyword evidence="6 13" id="KW-0375">Hydrogen ion transport</keyword>
<dbReference type="InterPro" id="IPR050059">
    <property type="entry name" value="ATP_synthase_B_chain"/>
</dbReference>
<dbReference type="InterPro" id="IPR028987">
    <property type="entry name" value="ATP_synth_B-like_membr_sf"/>
</dbReference>
<dbReference type="HAMAP" id="MF_01398">
    <property type="entry name" value="ATP_synth_b_bprime"/>
    <property type="match status" value="1"/>
</dbReference>
<organism evidence="16 17">
    <name type="scientific">Virgibacillus pantothenticus</name>
    <dbReference type="NCBI Taxonomy" id="1473"/>
    <lineage>
        <taxon>Bacteria</taxon>
        <taxon>Bacillati</taxon>
        <taxon>Bacillota</taxon>
        <taxon>Bacilli</taxon>
        <taxon>Bacillales</taxon>
        <taxon>Bacillaceae</taxon>
        <taxon>Virgibacillus</taxon>
    </lineage>
</organism>
<evidence type="ECO:0000313" key="17">
    <source>
        <dbReference type="Proteomes" id="UP000036780"/>
    </source>
</evidence>